<evidence type="ECO:0000256" key="5">
    <source>
        <dbReference type="ARBA" id="ARBA00023136"/>
    </source>
</evidence>
<keyword evidence="2" id="KW-1003">Cell membrane</keyword>
<proteinExistence type="predicted"/>
<comment type="caution">
    <text evidence="7">The sequence shown here is derived from an EMBL/GenBank/DDBJ whole genome shotgun (WGS) entry which is preliminary data.</text>
</comment>
<feature type="transmembrane region" description="Helical" evidence="6">
    <location>
        <begin position="12"/>
        <end position="31"/>
    </location>
</feature>
<feature type="transmembrane region" description="Helical" evidence="6">
    <location>
        <begin position="43"/>
        <end position="63"/>
    </location>
</feature>
<feature type="transmembrane region" description="Helical" evidence="6">
    <location>
        <begin position="392"/>
        <end position="414"/>
    </location>
</feature>
<sequence>MKKQLFASSAFRFLENIIMVAISLLLTPYFIDTLGKADYGLWLLTLSILGWFNVIDLGFPAAVQRSITIALEKADDKQVNTVFSTSIVLFGGLGLFSAGSLLIIANYPSLFGVEGDSMTPFTYALMILAIKVVWDFLMNAFNGFFAGMLRYDIDANISTLNSLIKALLVYLLIPQMNIFGAVLATLAADFISNVLKVYYAKKLYKPLKFSRELVSVAELKDLFNFSKHVITGGIARAINNNSAPILVTKLFELTLVPIYSIANRLATLTEGFASSITGIFQPIFTRMVTRNADMEKMFIDVTTINITVYSILYQLLLIFGGSFIILWVGEDFTESIFLMNILAFSFLCRALSWSIKGVLLAQANHKFIALTNLFGALINIVSSIILSQYFGIMGIAIGCCIGFFVTDCILNMLLVKKYNDFNLLPIVKSFLVAVTITYLITRFGQHVIMEQVGNSWFMLVVYGLLIFPCVIVINWLLILNKDMKRKSLDIVLSKLPLLKPSR</sequence>
<dbReference type="InterPro" id="IPR050833">
    <property type="entry name" value="Poly_Biosynth_Transport"/>
</dbReference>
<reference evidence="7 8" key="1">
    <citation type="submission" date="2023-03" db="EMBL/GenBank/DDBJ databases">
        <title>Thalassotalea loyana LMG 22536T draft genome sequence.</title>
        <authorList>
            <person name="Sawabe T."/>
        </authorList>
    </citation>
    <scope>NUCLEOTIDE SEQUENCE [LARGE SCALE GENOMIC DNA]</scope>
    <source>
        <strain evidence="7 8">LMG 22536</strain>
    </source>
</reference>
<name>A0ABQ6H6U4_9GAMM</name>
<feature type="transmembrane region" description="Helical" evidence="6">
    <location>
        <begin position="335"/>
        <end position="355"/>
    </location>
</feature>
<evidence type="ECO:0000256" key="3">
    <source>
        <dbReference type="ARBA" id="ARBA00022692"/>
    </source>
</evidence>
<keyword evidence="5 6" id="KW-0472">Membrane</keyword>
<keyword evidence="8" id="KW-1185">Reference proteome</keyword>
<evidence type="ECO:0000256" key="2">
    <source>
        <dbReference type="ARBA" id="ARBA00022475"/>
    </source>
</evidence>
<evidence type="ECO:0000256" key="6">
    <source>
        <dbReference type="SAM" id="Phobius"/>
    </source>
</evidence>
<feature type="transmembrane region" description="Helical" evidence="6">
    <location>
        <begin position="83"/>
        <end position="109"/>
    </location>
</feature>
<evidence type="ECO:0000256" key="4">
    <source>
        <dbReference type="ARBA" id="ARBA00022989"/>
    </source>
</evidence>
<dbReference type="Proteomes" id="UP001157134">
    <property type="component" value="Unassembled WGS sequence"/>
</dbReference>
<organism evidence="7 8">
    <name type="scientific">Thalassotalea loyana</name>
    <dbReference type="NCBI Taxonomy" id="280483"/>
    <lineage>
        <taxon>Bacteria</taxon>
        <taxon>Pseudomonadati</taxon>
        <taxon>Pseudomonadota</taxon>
        <taxon>Gammaproteobacteria</taxon>
        <taxon>Alteromonadales</taxon>
        <taxon>Colwelliaceae</taxon>
        <taxon>Thalassotalea</taxon>
    </lineage>
</organism>
<dbReference type="Pfam" id="PF13440">
    <property type="entry name" value="Polysacc_synt_3"/>
    <property type="match status" value="1"/>
</dbReference>
<feature type="transmembrane region" description="Helical" evidence="6">
    <location>
        <begin position="121"/>
        <end position="141"/>
    </location>
</feature>
<feature type="transmembrane region" description="Helical" evidence="6">
    <location>
        <begin position="306"/>
        <end position="329"/>
    </location>
</feature>
<dbReference type="PANTHER" id="PTHR30250">
    <property type="entry name" value="PST FAMILY PREDICTED COLANIC ACID TRANSPORTER"/>
    <property type="match status" value="1"/>
</dbReference>
<dbReference type="PANTHER" id="PTHR30250:SF26">
    <property type="entry name" value="PSMA PROTEIN"/>
    <property type="match status" value="1"/>
</dbReference>
<evidence type="ECO:0000313" key="7">
    <source>
        <dbReference type="EMBL" id="GLX83858.1"/>
    </source>
</evidence>
<protein>
    <submittedName>
        <fullName evidence="7">Flippase</fullName>
    </submittedName>
</protein>
<keyword evidence="4 6" id="KW-1133">Transmembrane helix</keyword>
<evidence type="ECO:0000256" key="1">
    <source>
        <dbReference type="ARBA" id="ARBA00004651"/>
    </source>
</evidence>
<feature type="transmembrane region" description="Helical" evidence="6">
    <location>
        <begin position="426"/>
        <end position="444"/>
    </location>
</feature>
<dbReference type="EMBL" id="BSSV01000001">
    <property type="protein sequence ID" value="GLX83858.1"/>
    <property type="molecule type" value="Genomic_DNA"/>
</dbReference>
<dbReference type="RefSeq" id="WP_284295395.1">
    <property type="nucleotide sequence ID" value="NZ_BSSV01000001.1"/>
</dbReference>
<gene>
    <name evidence="7" type="ORF">tloyanaT_01100</name>
</gene>
<evidence type="ECO:0000313" key="8">
    <source>
        <dbReference type="Proteomes" id="UP001157134"/>
    </source>
</evidence>
<comment type="subcellular location">
    <subcellularLocation>
        <location evidence="1">Cell membrane</location>
        <topology evidence="1">Multi-pass membrane protein</topology>
    </subcellularLocation>
</comment>
<accession>A0ABQ6H6U4</accession>
<feature type="transmembrane region" description="Helical" evidence="6">
    <location>
        <begin position="456"/>
        <end position="478"/>
    </location>
</feature>
<keyword evidence="3 6" id="KW-0812">Transmembrane</keyword>
<feature type="transmembrane region" description="Helical" evidence="6">
    <location>
        <begin position="367"/>
        <end position="386"/>
    </location>
</feature>